<feature type="domain" description="NADP-dependent oxidoreductase" evidence="1">
    <location>
        <begin position="38"/>
        <end position="331"/>
    </location>
</feature>
<dbReference type="InterPro" id="IPR050523">
    <property type="entry name" value="AKR_Detox_Biosynth"/>
</dbReference>
<dbReference type="Pfam" id="PF00248">
    <property type="entry name" value="Aldo_ket_red"/>
    <property type="match status" value="1"/>
</dbReference>
<keyword evidence="3" id="KW-1185">Reference proteome</keyword>
<dbReference type="InterPro" id="IPR023210">
    <property type="entry name" value="NADP_OxRdtase_dom"/>
</dbReference>
<dbReference type="Proteomes" id="UP001501004">
    <property type="component" value="Unassembled WGS sequence"/>
</dbReference>
<dbReference type="Gene3D" id="3.20.20.100">
    <property type="entry name" value="NADP-dependent oxidoreductase domain"/>
    <property type="match status" value="1"/>
</dbReference>
<dbReference type="SUPFAM" id="SSF51430">
    <property type="entry name" value="NAD(P)-linked oxidoreductase"/>
    <property type="match status" value="1"/>
</dbReference>
<proteinExistence type="predicted"/>
<evidence type="ECO:0000313" key="3">
    <source>
        <dbReference type="Proteomes" id="UP001501004"/>
    </source>
</evidence>
<organism evidence="2 3">
    <name type="scientific">Leifsonella bigeumensis</name>
    <dbReference type="NCBI Taxonomy" id="433643"/>
    <lineage>
        <taxon>Bacteria</taxon>
        <taxon>Bacillati</taxon>
        <taxon>Actinomycetota</taxon>
        <taxon>Actinomycetes</taxon>
        <taxon>Micrococcales</taxon>
        <taxon>Microbacteriaceae</taxon>
        <taxon>Leifsonella</taxon>
    </lineage>
</organism>
<evidence type="ECO:0000313" key="2">
    <source>
        <dbReference type="EMBL" id="GAA3743295.1"/>
    </source>
</evidence>
<protein>
    <submittedName>
        <fullName evidence="2">Aldo/keto reductase</fullName>
    </submittedName>
</protein>
<comment type="caution">
    <text evidence="2">The sequence shown here is derived from an EMBL/GenBank/DDBJ whole genome shotgun (WGS) entry which is preliminary data.</text>
</comment>
<name>A0ABP7FSK7_9MICO</name>
<dbReference type="PANTHER" id="PTHR43364">
    <property type="entry name" value="NADH-SPECIFIC METHYLGLYOXAL REDUCTASE-RELATED"/>
    <property type="match status" value="1"/>
</dbReference>
<gene>
    <name evidence="2" type="ORF">GCM10022239_18460</name>
</gene>
<dbReference type="PANTHER" id="PTHR43364:SF6">
    <property type="entry name" value="OXIDOREDUCTASE-RELATED"/>
    <property type="match status" value="1"/>
</dbReference>
<dbReference type="InterPro" id="IPR036812">
    <property type="entry name" value="NAD(P)_OxRdtase_dom_sf"/>
</dbReference>
<sequence length="333" mass="35840">MTQLLPLDRAASERADVDYPTLARRRLLGSAGPRVFPVAIGGNAFGWTAAEDAAEAILDEYRSFGGNLIDTADSYAAGRSESMIGNWMHSRRNRDELIVATKIGKSAESPGLGTGAVTAAIDASLRRLRTDRIDVLFLHVDDRKVPFEETLVAVDENVRKGKVRFVGASDHSGNRFIEARVIAAQLGLTPFIALQCRYSLTHRTEFEGALANVAEQQRLGVMPRFALDGGFLAGNYRSRSELDLNSTGNVVLGGDAESHLNRRGQRILATLDRIAAEHESVPASIAIAWLLSKPTVTAPVVGVSNAGQVADLVGAIDIRLTRQQVAALDEVSV</sequence>
<dbReference type="EMBL" id="BAABAE010000003">
    <property type="protein sequence ID" value="GAA3743295.1"/>
    <property type="molecule type" value="Genomic_DNA"/>
</dbReference>
<accession>A0ABP7FSK7</accession>
<evidence type="ECO:0000259" key="1">
    <source>
        <dbReference type="Pfam" id="PF00248"/>
    </source>
</evidence>
<reference evidence="3" key="1">
    <citation type="journal article" date="2019" name="Int. J. Syst. Evol. Microbiol.">
        <title>The Global Catalogue of Microorganisms (GCM) 10K type strain sequencing project: providing services to taxonomists for standard genome sequencing and annotation.</title>
        <authorList>
            <consortium name="The Broad Institute Genomics Platform"/>
            <consortium name="The Broad Institute Genome Sequencing Center for Infectious Disease"/>
            <person name="Wu L."/>
            <person name="Ma J."/>
        </authorList>
    </citation>
    <scope>NUCLEOTIDE SEQUENCE [LARGE SCALE GENOMIC DNA]</scope>
    <source>
        <strain evidence="3">JCM 16949</strain>
    </source>
</reference>
<dbReference type="RefSeq" id="WP_344755963.1">
    <property type="nucleotide sequence ID" value="NZ_BAABAE010000003.1"/>
</dbReference>